<dbReference type="EMBL" id="JAUOEK010000068">
    <property type="protein sequence ID" value="MDO5969247.1"/>
    <property type="molecule type" value="Genomic_DNA"/>
</dbReference>
<name>A0ABT8W854_9FLAO</name>
<protein>
    <recommendedName>
        <fullName evidence="3">Transporter</fullName>
    </recommendedName>
</protein>
<gene>
    <name evidence="1" type="ORF">Q4Q35_05450</name>
</gene>
<dbReference type="RefSeq" id="WP_303276935.1">
    <property type="nucleotide sequence ID" value="NZ_JAUOEK010000068.1"/>
</dbReference>
<dbReference type="Proteomes" id="UP001176883">
    <property type="component" value="Unassembled WGS sequence"/>
</dbReference>
<evidence type="ECO:0008006" key="3">
    <source>
        <dbReference type="Google" id="ProtNLM"/>
    </source>
</evidence>
<reference evidence="1" key="1">
    <citation type="submission" date="2023-07" db="EMBL/GenBank/DDBJ databases">
        <title>Two novel species in the genus Flavivirga.</title>
        <authorList>
            <person name="Kwon K."/>
        </authorList>
    </citation>
    <scope>NUCLEOTIDE SEQUENCE</scope>
    <source>
        <strain evidence="1">KCTC 52353</strain>
    </source>
</reference>
<sequence>MMIDLQSFNRKIVLLVFLLFQILRSEAHVNNPPCGEHELLSFMCDLCSCSTSSGSFGFGTLSNTNFIGLRYIYQNFESKDGIFENSLTSMETFNTYQLWAQVPLNEKVFLSVNIPYQDLERKIDNTTESINGIGDGSVMGWYKLQFYKKQKDSVDFNMNREVSGHSLLFGIGLKLPTGKFEEALADNVNPGFQVGTGSFDGIFSMGYNYGKDKFGVNTLMSYYLKGENKNEYRFGNQFSYSMNFYTVFQKEKINIMPFIGFSGDIYDAIIQYGETLKDTDGNITNATIGSEVILKKIILGVNYTLPVHQDLFGGNVESKNRFSLYLNYAL</sequence>
<accession>A0ABT8W854</accession>
<comment type="caution">
    <text evidence="1">The sequence shown here is derived from an EMBL/GenBank/DDBJ whole genome shotgun (WGS) entry which is preliminary data.</text>
</comment>
<evidence type="ECO:0000313" key="1">
    <source>
        <dbReference type="EMBL" id="MDO5969247.1"/>
    </source>
</evidence>
<organism evidence="1 2">
    <name type="scientific">Flavivirga aquimarina</name>
    <dbReference type="NCBI Taxonomy" id="2027862"/>
    <lineage>
        <taxon>Bacteria</taxon>
        <taxon>Pseudomonadati</taxon>
        <taxon>Bacteroidota</taxon>
        <taxon>Flavobacteriia</taxon>
        <taxon>Flavobacteriales</taxon>
        <taxon>Flavobacteriaceae</taxon>
        <taxon>Flavivirga</taxon>
    </lineage>
</organism>
<evidence type="ECO:0000313" key="2">
    <source>
        <dbReference type="Proteomes" id="UP001176883"/>
    </source>
</evidence>
<proteinExistence type="predicted"/>
<keyword evidence="2" id="KW-1185">Reference proteome</keyword>